<reference evidence="4 5" key="1">
    <citation type="journal article" date="2010" name="Nature">
        <title>Nitrite-driven anaerobic methane oxidation by oxygenic bacteria.</title>
        <authorList>
            <person name="Ettwig K.F."/>
            <person name="Butler M.K."/>
            <person name="Le Paslier D."/>
            <person name="Pelletier E."/>
            <person name="Mangenot S."/>
            <person name="Kuypers M.M.M."/>
            <person name="Schreiber F."/>
            <person name="Dutilh B.E."/>
            <person name="Zedelius J."/>
            <person name="de Beer D."/>
            <person name="Gloerich J."/>
            <person name="Wessels H.J.C.T."/>
            <person name="van Allen T."/>
            <person name="Luesken F."/>
            <person name="Wu M."/>
            <person name="van de Pas-Schoonen K.T."/>
            <person name="Op den Camp H.J.M."/>
            <person name="Janssen-Megens E.M."/>
            <person name="Francoijs K-J."/>
            <person name="Stunnenberg H."/>
            <person name="Weissenbach J."/>
            <person name="Jetten M.S.M."/>
            <person name="Strous M."/>
        </authorList>
    </citation>
    <scope>NUCLEOTIDE SEQUENCE [LARGE SCALE GENOMIC DNA]</scope>
</reference>
<organism evidence="4 5">
    <name type="scientific">Methylomirabilis oxygeniifera</name>
    <dbReference type="NCBI Taxonomy" id="671143"/>
    <lineage>
        <taxon>Bacteria</taxon>
        <taxon>Candidatus Methylomirabilota</taxon>
        <taxon>Candidatus Methylomirabilia</taxon>
        <taxon>Candidatus Methylomirabilales</taxon>
        <taxon>Candidatus Methylomirabilaceae</taxon>
        <taxon>Candidatus Methylomirabilis</taxon>
    </lineage>
</organism>
<evidence type="ECO:0000313" key="5">
    <source>
        <dbReference type="Proteomes" id="UP000006898"/>
    </source>
</evidence>
<protein>
    <submittedName>
        <fullName evidence="4">ABC phosphonate-binding periplasmic protein</fullName>
    </submittedName>
</protein>
<dbReference type="NCBIfam" id="TIGR04553">
    <property type="entry name" value="ABC_peri_selen"/>
    <property type="match status" value="1"/>
</dbReference>
<evidence type="ECO:0000313" key="4">
    <source>
        <dbReference type="EMBL" id="CBE68932.1"/>
    </source>
</evidence>
<comment type="similarity">
    <text evidence="1">Belongs to the phosphate/phosphite/phosphonate binding protein family.</text>
</comment>
<dbReference type="InterPro" id="IPR001638">
    <property type="entry name" value="Solute-binding_3/MltF_N"/>
</dbReference>
<feature type="domain" description="Solute-binding protein family 3/N-terminal" evidence="3">
    <location>
        <begin position="33"/>
        <end position="273"/>
    </location>
</feature>
<dbReference type="STRING" id="671143.DAMO_1882"/>
<dbReference type="PROSITE" id="PS51257">
    <property type="entry name" value="PROKAR_LIPOPROTEIN"/>
    <property type="match status" value="1"/>
</dbReference>
<dbReference type="KEGG" id="mox:DAMO_1882"/>
<evidence type="ECO:0000256" key="1">
    <source>
        <dbReference type="ARBA" id="ARBA00007162"/>
    </source>
</evidence>
<dbReference type="GO" id="GO:0055085">
    <property type="term" value="P:transmembrane transport"/>
    <property type="evidence" value="ECO:0007669"/>
    <property type="project" value="InterPro"/>
</dbReference>
<dbReference type="SUPFAM" id="SSF53850">
    <property type="entry name" value="Periplasmic binding protein-like II"/>
    <property type="match status" value="1"/>
</dbReference>
<dbReference type="InterPro" id="IPR030836">
    <property type="entry name" value="ABC_peri_PhnD-like"/>
</dbReference>
<dbReference type="EMBL" id="FP565575">
    <property type="protein sequence ID" value="CBE68932.1"/>
    <property type="molecule type" value="Genomic_DNA"/>
</dbReference>
<proteinExistence type="inferred from homology"/>
<dbReference type="NCBIfam" id="TIGR01098">
    <property type="entry name" value="3A0109s03R"/>
    <property type="match status" value="1"/>
</dbReference>
<dbReference type="eggNOG" id="COG3221">
    <property type="taxonomic scope" value="Bacteria"/>
</dbReference>
<dbReference type="SMART" id="SM00062">
    <property type="entry name" value="PBPb"/>
    <property type="match status" value="1"/>
</dbReference>
<name>D5MGQ1_METO1</name>
<evidence type="ECO:0000256" key="2">
    <source>
        <dbReference type="ARBA" id="ARBA00022729"/>
    </source>
</evidence>
<dbReference type="InterPro" id="IPR005770">
    <property type="entry name" value="PhnD"/>
</dbReference>
<gene>
    <name evidence="4" type="ORF">DAMO_1882</name>
</gene>
<dbReference type="CDD" id="cd13572">
    <property type="entry name" value="PBP2_PnhD_2"/>
    <property type="match status" value="1"/>
</dbReference>
<dbReference type="Pfam" id="PF12974">
    <property type="entry name" value="Phosphonate-bd"/>
    <property type="match status" value="1"/>
</dbReference>
<dbReference type="GO" id="GO:0043190">
    <property type="term" value="C:ATP-binding cassette (ABC) transporter complex"/>
    <property type="evidence" value="ECO:0007669"/>
    <property type="project" value="InterPro"/>
</dbReference>
<dbReference type="PANTHER" id="PTHR35841:SF1">
    <property type="entry name" value="PHOSPHONATES-BINDING PERIPLASMIC PROTEIN"/>
    <property type="match status" value="1"/>
</dbReference>
<accession>D5MGQ1</accession>
<dbReference type="Proteomes" id="UP000006898">
    <property type="component" value="Chromosome"/>
</dbReference>
<keyword evidence="2" id="KW-0732">Signal</keyword>
<dbReference type="AlphaFoldDB" id="D5MGQ1"/>
<dbReference type="PATRIC" id="fig|671143.5.peg.1660"/>
<dbReference type="PANTHER" id="PTHR35841">
    <property type="entry name" value="PHOSPHONATES-BINDING PERIPLASMIC PROTEIN"/>
    <property type="match status" value="1"/>
</dbReference>
<dbReference type="Gene3D" id="3.40.190.10">
    <property type="entry name" value="Periplasmic binding protein-like II"/>
    <property type="match status" value="2"/>
</dbReference>
<dbReference type="HOGENOM" id="CLU_051472_6_2_0"/>
<sequence length="291" mass="32198">MGRRWTLAGLSGVIALVACLGLLGPAWSETPKVLRVSAIPDENPTELMRIYTPFAEYLSKELGIPVKYIPVVDYAATVEALAAKKLDMVWYGGFTFVQARKRTGNAIPVVSREEDLRFHSKFITRPDTGIKTLADLKGKSFSFGSVSSTSGHLMPRYFLLQNGIDPEKDFATFSFSGAHDATALWVESGKVDAGALNEAVWDKLVQAKKVDLNKVQVFWTTPPYIDYVWTVRGDLDSSLVEKIAAAFTRLNYSIPADKALMDLQRTKRYVRVKAEQFKPAEEAAIAAGLLQ</sequence>
<evidence type="ECO:0000259" key="3">
    <source>
        <dbReference type="SMART" id="SM00062"/>
    </source>
</evidence>